<evidence type="ECO:0000313" key="2">
    <source>
        <dbReference type="EMBL" id="RVT65658.1"/>
    </source>
</evidence>
<evidence type="ECO:0000313" key="3">
    <source>
        <dbReference type="Proteomes" id="UP000288024"/>
    </source>
</evidence>
<dbReference type="EMBL" id="RZTZ01000002">
    <property type="protein sequence ID" value="RVT65658.1"/>
    <property type="molecule type" value="Genomic_DNA"/>
</dbReference>
<dbReference type="GO" id="GO:0030151">
    <property type="term" value="F:molybdenum ion binding"/>
    <property type="evidence" value="ECO:0007669"/>
    <property type="project" value="InterPro"/>
</dbReference>
<dbReference type="InterPro" id="IPR052353">
    <property type="entry name" value="Benzoxazolinone_Detox_Enz"/>
</dbReference>
<evidence type="ECO:0000259" key="1">
    <source>
        <dbReference type="PROSITE" id="PS51340"/>
    </source>
</evidence>
<dbReference type="PANTHER" id="PTHR30212">
    <property type="entry name" value="PROTEIN YIIM"/>
    <property type="match status" value="1"/>
</dbReference>
<dbReference type="Pfam" id="PF03475">
    <property type="entry name" value="YiiM_3-alpha"/>
    <property type="match status" value="1"/>
</dbReference>
<comment type="caution">
    <text evidence="2">The sequence shown here is derived from an EMBL/GenBank/DDBJ whole genome shotgun (WGS) entry which is preliminary data.</text>
</comment>
<proteinExistence type="predicted"/>
<name>A0A437KFK2_9BACI</name>
<dbReference type="SUPFAM" id="SSF50800">
    <property type="entry name" value="PK beta-barrel domain-like"/>
    <property type="match status" value="1"/>
</dbReference>
<dbReference type="InterPro" id="IPR005163">
    <property type="entry name" value="Tri_helical_YiiM-like"/>
</dbReference>
<accession>A0A437KFK2</accession>
<dbReference type="InterPro" id="IPR005302">
    <property type="entry name" value="MoCF_Sase_C"/>
</dbReference>
<dbReference type="Proteomes" id="UP000288024">
    <property type="component" value="Unassembled WGS sequence"/>
</dbReference>
<dbReference type="GO" id="GO:0003824">
    <property type="term" value="F:catalytic activity"/>
    <property type="evidence" value="ECO:0007669"/>
    <property type="project" value="InterPro"/>
</dbReference>
<organism evidence="2 3">
    <name type="scientific">Niallia taxi</name>
    <dbReference type="NCBI Taxonomy" id="2499688"/>
    <lineage>
        <taxon>Bacteria</taxon>
        <taxon>Bacillati</taxon>
        <taxon>Bacillota</taxon>
        <taxon>Bacilli</taxon>
        <taxon>Bacillales</taxon>
        <taxon>Bacillaceae</taxon>
        <taxon>Niallia</taxon>
    </lineage>
</organism>
<feature type="domain" description="MOSC" evidence="1">
    <location>
        <begin position="29"/>
        <end position="163"/>
    </location>
</feature>
<dbReference type="PROSITE" id="PS51340">
    <property type="entry name" value="MOSC"/>
    <property type="match status" value="1"/>
</dbReference>
<protein>
    <submittedName>
        <fullName evidence="2">MOSC domain-containing protein</fullName>
    </submittedName>
</protein>
<sequence>MKGEIITLSVGKPKTFDWNGKQVSSSIGKTIVDECFLTFDSFTGDGVANEDFHGGKERAVCFYPYEHYAAWEKQFNVKLEPPVFGENICGTGWLEKDTYIGDVFSIGDAIVQVTQGRIPCNTISKFNHVPTFLSRIVETCYTGYFMKVLKEGKIESSSQIVLLERKQEDISVWEATKVMLLDRKNKAEVERMLKLEDLAEDWTSRFQKALQK</sequence>
<dbReference type="GO" id="GO:0030170">
    <property type="term" value="F:pyridoxal phosphate binding"/>
    <property type="evidence" value="ECO:0007669"/>
    <property type="project" value="InterPro"/>
</dbReference>
<dbReference type="Pfam" id="PF03473">
    <property type="entry name" value="MOSC"/>
    <property type="match status" value="1"/>
</dbReference>
<dbReference type="Gene3D" id="2.40.33.20">
    <property type="entry name" value="PK beta-barrel domain-like"/>
    <property type="match status" value="1"/>
</dbReference>
<keyword evidence="3" id="KW-1185">Reference proteome</keyword>
<gene>
    <name evidence="2" type="ORF">EM808_09255</name>
</gene>
<dbReference type="AlphaFoldDB" id="A0A437KFK2"/>
<dbReference type="PANTHER" id="PTHR30212:SF2">
    <property type="entry name" value="PROTEIN YIIM"/>
    <property type="match status" value="1"/>
</dbReference>
<reference evidence="2 3" key="1">
    <citation type="submission" date="2019-01" db="EMBL/GenBank/DDBJ databases">
        <title>Bacillus sp. M5HDSG1-1, whole genome shotgun sequence.</title>
        <authorList>
            <person name="Tuo L."/>
        </authorList>
    </citation>
    <scope>NUCLEOTIDE SEQUENCE [LARGE SCALE GENOMIC DNA]</scope>
    <source>
        <strain evidence="2 3">M5HDSG1-1</strain>
    </source>
</reference>
<dbReference type="InterPro" id="IPR011037">
    <property type="entry name" value="Pyrv_Knase-like_insert_dom_sf"/>
</dbReference>
<dbReference type="GeneID" id="87617622"/>
<dbReference type="RefSeq" id="WP_127737876.1">
    <property type="nucleotide sequence ID" value="NZ_CAJCKN010000133.1"/>
</dbReference>